<evidence type="ECO:0000313" key="9">
    <source>
        <dbReference type="Proteomes" id="UP000010878"/>
    </source>
</evidence>
<sequence>MLLFIYPDGRATRMIESGISLGLIGYAAIFLILFLVIRKRLYVVPTLIIVPVIAALVAGFSPNEIAEFAEEGLQGIVGITAMFAFAVWYFSIMRDSGLFDPFVARIVDNIISKPALLTVGTVALAMVTHLDGAGATTMLITIPALLPLYDALDVDRKILAALVALTAGTMNMVPWGGQVVRGVAAIDPATISNVFNPMIPAQAAGMLSVFAISGYFGRQIRKDIDTVTAFEGVDEDSLIEEATDGREIELDWKWMFNFVLTIAVLGVLIAGITSPEISFMIGVVVALIVNVPDYEEQKDVLESYAPDVMTYVGILFAAGVLIGVLEESGMVTGMADIMVLLIPDALGSQLPVIVAALSLPARLLFSPDAFYFGVLPVLAETSAAYGHDPVAVVRASLVGQTVGFPVSPFTGATYLLIGLAGVELGEHIKFTLPLMVIPCTLILVVALLTGAIPL</sequence>
<dbReference type="EMBL" id="CP003929">
    <property type="protein sequence ID" value="AGB38711.1"/>
    <property type="molecule type" value="Genomic_DNA"/>
</dbReference>
<feature type="transmembrane region" description="Helical" evidence="6">
    <location>
        <begin position="159"/>
        <end position="177"/>
    </location>
</feature>
<reference evidence="8 9" key="1">
    <citation type="submission" date="2012-11" db="EMBL/GenBank/DDBJ databases">
        <title>FINISHED of Natronococcus occultus SP4, DSM 3396.</title>
        <authorList>
            <consortium name="DOE Joint Genome Institute"/>
            <person name="Eisen J."/>
            <person name="Huntemann M."/>
            <person name="Wei C.-L."/>
            <person name="Han J."/>
            <person name="Detter J.C."/>
            <person name="Han C."/>
            <person name="Tapia R."/>
            <person name="Chen A."/>
            <person name="Kyrpides N."/>
            <person name="Mavromatis K."/>
            <person name="Markowitz V."/>
            <person name="Szeto E."/>
            <person name="Ivanova N."/>
            <person name="Mikhailova N."/>
            <person name="Ovchinnikova G."/>
            <person name="Pagani I."/>
            <person name="Pati A."/>
            <person name="Goodwin L."/>
            <person name="Nordberg H.P."/>
            <person name="Cantor M.N."/>
            <person name="Hua S.X."/>
            <person name="Woyke T."/>
            <person name="Eisen J."/>
            <person name="Klenk H.-P."/>
            <person name="Klenk H.-P."/>
        </authorList>
    </citation>
    <scope>NUCLEOTIDE SEQUENCE [LARGE SCALE GENOMIC DNA]</scope>
    <source>
        <strain evidence="8 9">SP4</strain>
    </source>
</reference>
<feature type="transmembrane region" description="Helical" evidence="6">
    <location>
        <begin position="110"/>
        <end position="127"/>
    </location>
</feature>
<evidence type="ECO:0000256" key="5">
    <source>
        <dbReference type="ARBA" id="ARBA00023136"/>
    </source>
</evidence>
<evidence type="ECO:0000313" key="8">
    <source>
        <dbReference type="EMBL" id="AGB38711.1"/>
    </source>
</evidence>
<feature type="transmembrane region" description="Helical" evidence="6">
    <location>
        <begin position="337"/>
        <end position="359"/>
    </location>
</feature>
<feature type="transmembrane region" description="Helical" evidence="6">
    <location>
        <begin position="42"/>
        <end position="60"/>
    </location>
</feature>
<evidence type="ECO:0000256" key="2">
    <source>
        <dbReference type="ARBA" id="ARBA00022448"/>
    </source>
</evidence>
<keyword evidence="9" id="KW-1185">Reference proteome</keyword>
<dbReference type="NCBIfam" id="TIGR00784">
    <property type="entry name" value="citMHS"/>
    <property type="match status" value="1"/>
</dbReference>
<comment type="subcellular location">
    <subcellularLocation>
        <location evidence="1">Membrane</location>
        <topology evidence="1">Multi-pass membrane protein</topology>
    </subcellularLocation>
</comment>
<feature type="transmembrane region" description="Helical" evidence="6">
    <location>
        <begin position="133"/>
        <end position="152"/>
    </location>
</feature>
<proteinExistence type="predicted"/>
<dbReference type="AlphaFoldDB" id="L0K137"/>
<keyword evidence="2" id="KW-0813">Transport</keyword>
<dbReference type="eggNOG" id="arCOG00238">
    <property type="taxonomic scope" value="Archaea"/>
</dbReference>
<dbReference type="Proteomes" id="UP000010878">
    <property type="component" value="Chromosome"/>
</dbReference>
<keyword evidence="4 6" id="KW-1133">Transmembrane helix</keyword>
<feature type="transmembrane region" description="Helical" evidence="6">
    <location>
        <begin position="434"/>
        <end position="452"/>
    </location>
</feature>
<keyword evidence="5 6" id="KW-0472">Membrane</keyword>
<dbReference type="GO" id="GO:0016020">
    <property type="term" value="C:membrane"/>
    <property type="evidence" value="ECO:0007669"/>
    <property type="project" value="UniProtKB-SubCell"/>
</dbReference>
<feature type="transmembrane region" description="Helical" evidence="6">
    <location>
        <begin position="255"/>
        <end position="288"/>
    </location>
</feature>
<dbReference type="InterPro" id="IPR004680">
    <property type="entry name" value="Cit_transptr-like_dom"/>
</dbReference>
<feature type="transmembrane region" description="Helical" evidence="6">
    <location>
        <begin position="197"/>
        <end position="216"/>
    </location>
</feature>
<dbReference type="KEGG" id="nou:Natoc_2956"/>
<name>L0K137_9EURY</name>
<evidence type="ECO:0000259" key="7">
    <source>
        <dbReference type="Pfam" id="PF03600"/>
    </source>
</evidence>
<evidence type="ECO:0000256" key="6">
    <source>
        <dbReference type="SAM" id="Phobius"/>
    </source>
</evidence>
<feature type="transmembrane region" description="Helical" evidence="6">
    <location>
        <begin position="20"/>
        <end position="37"/>
    </location>
</feature>
<dbReference type="Pfam" id="PF03600">
    <property type="entry name" value="CitMHS"/>
    <property type="match status" value="1"/>
</dbReference>
<dbReference type="STRING" id="694430.Natoc_2956"/>
<evidence type="ECO:0000256" key="4">
    <source>
        <dbReference type="ARBA" id="ARBA00022989"/>
    </source>
</evidence>
<keyword evidence="3 6" id="KW-0812">Transmembrane</keyword>
<dbReference type="InterPro" id="IPR014738">
    <property type="entry name" value="Citrate_transporter"/>
</dbReference>
<evidence type="ECO:0000256" key="3">
    <source>
        <dbReference type="ARBA" id="ARBA00022692"/>
    </source>
</evidence>
<evidence type="ECO:0000256" key="1">
    <source>
        <dbReference type="ARBA" id="ARBA00004141"/>
    </source>
</evidence>
<organism evidence="8 9">
    <name type="scientific">Natronococcus occultus SP4</name>
    <dbReference type="NCBI Taxonomy" id="694430"/>
    <lineage>
        <taxon>Archaea</taxon>
        <taxon>Methanobacteriati</taxon>
        <taxon>Methanobacteriota</taxon>
        <taxon>Stenosarchaea group</taxon>
        <taxon>Halobacteria</taxon>
        <taxon>Halobacteriales</taxon>
        <taxon>Natrialbaceae</taxon>
        <taxon>Natronococcus</taxon>
    </lineage>
</organism>
<dbReference type="GO" id="GO:0015137">
    <property type="term" value="F:citrate transmembrane transporter activity"/>
    <property type="evidence" value="ECO:0007669"/>
    <property type="project" value="InterPro"/>
</dbReference>
<feature type="transmembrane region" description="Helical" evidence="6">
    <location>
        <begin position="72"/>
        <end position="90"/>
    </location>
</feature>
<dbReference type="HOGENOM" id="CLU_044454_0_0_2"/>
<feature type="domain" description="Citrate transporter-like" evidence="7">
    <location>
        <begin position="35"/>
        <end position="399"/>
    </location>
</feature>
<protein>
    <submittedName>
        <fullName evidence="8">Citrate transporter, CitMHS family</fullName>
    </submittedName>
</protein>
<accession>L0K137</accession>
<feature type="transmembrane region" description="Helical" evidence="6">
    <location>
        <begin position="308"/>
        <end position="325"/>
    </location>
</feature>
<gene>
    <name evidence="8" type="ORF">Natoc_2956</name>
</gene>
<feature type="transmembrane region" description="Helical" evidence="6">
    <location>
        <begin position="402"/>
        <end position="422"/>
    </location>
</feature>